<proteinExistence type="predicted"/>
<dbReference type="EMBL" id="CP035758">
    <property type="protein sequence ID" value="QBD74769.1"/>
    <property type="molecule type" value="Genomic_DNA"/>
</dbReference>
<dbReference type="PROSITE" id="PS51257">
    <property type="entry name" value="PROKAR_LIPOPROTEIN"/>
    <property type="match status" value="1"/>
</dbReference>
<name>A0A4P6JI88_KTERU</name>
<dbReference type="RefSeq" id="WP_129885368.1">
    <property type="nucleotide sequence ID" value="NZ_CP035758.1"/>
</dbReference>
<reference evidence="2 3" key="1">
    <citation type="submission" date="2019-01" db="EMBL/GenBank/DDBJ databases">
        <title>Ktedonosporobacter rubrisoli SCAWS-G2.</title>
        <authorList>
            <person name="Huang Y."/>
            <person name="Yan B."/>
        </authorList>
    </citation>
    <scope>NUCLEOTIDE SEQUENCE [LARGE SCALE GENOMIC DNA]</scope>
    <source>
        <strain evidence="2 3">SCAWS-G2</strain>
    </source>
</reference>
<feature type="region of interest" description="Disordered" evidence="1">
    <location>
        <begin position="225"/>
        <end position="246"/>
    </location>
</feature>
<dbReference type="AlphaFoldDB" id="A0A4P6JI88"/>
<evidence type="ECO:0000313" key="2">
    <source>
        <dbReference type="EMBL" id="QBD74769.1"/>
    </source>
</evidence>
<gene>
    <name evidence="2" type="ORF">EPA93_01675</name>
</gene>
<evidence type="ECO:0000256" key="1">
    <source>
        <dbReference type="SAM" id="MobiDB-lite"/>
    </source>
</evidence>
<keyword evidence="3" id="KW-1185">Reference proteome</keyword>
<dbReference type="KEGG" id="kbs:EPA93_01675"/>
<organism evidence="2 3">
    <name type="scientific">Ktedonosporobacter rubrisoli</name>
    <dbReference type="NCBI Taxonomy" id="2509675"/>
    <lineage>
        <taxon>Bacteria</taxon>
        <taxon>Bacillati</taxon>
        <taxon>Chloroflexota</taxon>
        <taxon>Ktedonobacteria</taxon>
        <taxon>Ktedonobacterales</taxon>
        <taxon>Ktedonosporobacteraceae</taxon>
        <taxon>Ktedonosporobacter</taxon>
    </lineage>
</organism>
<sequence>MQKLSAWGGHLLIACLLCLLLLSCSPDHSPTRVSGSPTPEATATLLPFVIPSPTLAPTYGTSKPLSPAPQQCHPPLTRVQNIQGSGAPNAIGSSQFFALGFTGPEATLHAGFKERHGWGQKVLWVVGPEHSGPVLLQGTNLLTHQPISFQIGDAQPVVVGQLEQGKHEHVWGQAGTSWAAMSLCPPLAAMSSQPVGKMEAGKLSLLLAYNFCQLYLAFAHRRSVPRANGRHSNHRRRQHKAVNRHV</sequence>
<accession>A0A4P6JI88</accession>
<protein>
    <submittedName>
        <fullName evidence="2">Uncharacterized protein</fullName>
    </submittedName>
</protein>
<evidence type="ECO:0000313" key="3">
    <source>
        <dbReference type="Proteomes" id="UP000290365"/>
    </source>
</evidence>
<dbReference type="Proteomes" id="UP000290365">
    <property type="component" value="Chromosome"/>
</dbReference>